<dbReference type="PANTHER" id="PTHR30136">
    <property type="entry name" value="HELIX-TURN-HELIX TRANSCRIPTIONAL REGULATOR, ICLR FAMILY"/>
    <property type="match status" value="1"/>
</dbReference>
<evidence type="ECO:0000259" key="8">
    <source>
        <dbReference type="PROSITE" id="PS51077"/>
    </source>
</evidence>
<evidence type="ECO:0000256" key="7">
    <source>
        <dbReference type="ARBA" id="ARBA00070406"/>
    </source>
</evidence>
<dbReference type="AlphaFoldDB" id="A0A919DHC0"/>
<evidence type="ECO:0000313" key="11">
    <source>
        <dbReference type="Proteomes" id="UP000603227"/>
    </source>
</evidence>
<dbReference type="SMART" id="SM00346">
    <property type="entry name" value="HTH_ICLR"/>
    <property type="match status" value="1"/>
</dbReference>
<keyword evidence="3" id="KW-0238">DNA-binding</keyword>
<dbReference type="InterPro" id="IPR014757">
    <property type="entry name" value="Tscrpt_reg_IclR_C"/>
</dbReference>
<organism evidence="10 11">
    <name type="scientific">Streptomyces capitiformicae</name>
    <dbReference type="NCBI Taxonomy" id="2014920"/>
    <lineage>
        <taxon>Bacteria</taxon>
        <taxon>Bacillati</taxon>
        <taxon>Actinomycetota</taxon>
        <taxon>Actinomycetes</taxon>
        <taxon>Kitasatosporales</taxon>
        <taxon>Streptomycetaceae</taxon>
        <taxon>Streptomyces</taxon>
    </lineage>
</organism>
<feature type="domain" description="IclR-ED" evidence="9">
    <location>
        <begin position="73"/>
        <end position="255"/>
    </location>
</feature>
<reference evidence="10" key="1">
    <citation type="journal article" date="2014" name="Int. J. Syst. Evol. Microbiol.">
        <title>Complete genome sequence of Corynebacterium casei LMG S-19264T (=DSM 44701T), isolated from a smear-ripened cheese.</title>
        <authorList>
            <consortium name="US DOE Joint Genome Institute (JGI-PGF)"/>
            <person name="Walter F."/>
            <person name="Albersmeier A."/>
            <person name="Kalinowski J."/>
            <person name="Ruckert C."/>
        </authorList>
    </citation>
    <scope>NUCLEOTIDE SEQUENCE</scope>
    <source>
        <strain evidence="10">CGMCC 4.7403</strain>
    </source>
</reference>
<evidence type="ECO:0000259" key="9">
    <source>
        <dbReference type="PROSITE" id="PS51078"/>
    </source>
</evidence>
<evidence type="ECO:0000313" key="10">
    <source>
        <dbReference type="EMBL" id="GHE44463.1"/>
    </source>
</evidence>
<dbReference type="GO" id="GO:0003700">
    <property type="term" value="F:DNA-binding transcription factor activity"/>
    <property type="evidence" value="ECO:0007669"/>
    <property type="project" value="TreeGrafter"/>
</dbReference>
<dbReference type="InterPro" id="IPR036390">
    <property type="entry name" value="WH_DNA-bd_sf"/>
</dbReference>
<name>A0A919DHC0_9ACTN</name>
<dbReference type="InterPro" id="IPR029016">
    <property type="entry name" value="GAF-like_dom_sf"/>
</dbReference>
<evidence type="ECO:0000256" key="3">
    <source>
        <dbReference type="ARBA" id="ARBA00023125"/>
    </source>
</evidence>
<dbReference type="GO" id="GO:0045892">
    <property type="term" value="P:negative regulation of DNA-templated transcription"/>
    <property type="evidence" value="ECO:0007669"/>
    <property type="project" value="TreeGrafter"/>
</dbReference>
<dbReference type="Gene3D" id="3.30.450.40">
    <property type="match status" value="1"/>
</dbReference>
<gene>
    <name evidence="10" type="ORF">GCM10017771_64590</name>
</gene>
<keyword evidence="4" id="KW-0010">Activator</keyword>
<dbReference type="InterPro" id="IPR036388">
    <property type="entry name" value="WH-like_DNA-bd_sf"/>
</dbReference>
<dbReference type="GO" id="GO:0003677">
    <property type="term" value="F:DNA binding"/>
    <property type="evidence" value="ECO:0007669"/>
    <property type="project" value="UniProtKB-KW"/>
</dbReference>
<dbReference type="GO" id="GO:0006071">
    <property type="term" value="P:glycerol metabolic process"/>
    <property type="evidence" value="ECO:0007669"/>
    <property type="project" value="UniProtKB-KW"/>
</dbReference>
<accession>A0A919DHC0</accession>
<reference evidence="10" key="2">
    <citation type="submission" date="2020-09" db="EMBL/GenBank/DDBJ databases">
        <authorList>
            <person name="Sun Q."/>
            <person name="Zhou Y."/>
        </authorList>
    </citation>
    <scope>NUCLEOTIDE SEQUENCE</scope>
    <source>
        <strain evidence="10">CGMCC 4.7403</strain>
    </source>
</reference>
<dbReference type="FunFam" id="1.10.10.10:FF:000056">
    <property type="entry name" value="IclR family transcriptional regulator"/>
    <property type="match status" value="1"/>
</dbReference>
<dbReference type="Pfam" id="PF09339">
    <property type="entry name" value="HTH_IclR"/>
    <property type="match status" value="1"/>
</dbReference>
<dbReference type="SUPFAM" id="SSF55781">
    <property type="entry name" value="GAF domain-like"/>
    <property type="match status" value="1"/>
</dbReference>
<evidence type="ECO:0000256" key="5">
    <source>
        <dbReference type="ARBA" id="ARBA00023163"/>
    </source>
</evidence>
<sequence length="255" mass="27210">MIIPHSGMPERSVVDRALSVLGAFDRQNRTLTLSDISRRSGLPLATAHRIVNKLRSWGALERSEDGGYSIGLRLWETGTLAPRCSPLAEAAQPYLMELHARTSAGAFLLIRDRVEGVCLSFVVHGPDSLMSWIESGDRRPLHACAAGLVLLAYASEAVQNEVCAGPLRAYTPATPVHGAALRQALAKVRREGYAVTHRTLDPDSSSVAFPVRSADGAVMAAVGVVAQADTFHPAKLLPPVSTTADAVSQHMRSCG</sequence>
<dbReference type="SUPFAM" id="SSF46785">
    <property type="entry name" value="Winged helix' DNA-binding domain"/>
    <property type="match status" value="1"/>
</dbReference>
<comment type="function">
    <text evidence="6">May be an activator protein for the gylABX operon.</text>
</comment>
<proteinExistence type="predicted"/>
<comment type="caution">
    <text evidence="10">The sequence shown here is derived from an EMBL/GenBank/DDBJ whole genome shotgun (WGS) entry which is preliminary data.</text>
</comment>
<dbReference type="PANTHER" id="PTHR30136:SF24">
    <property type="entry name" value="HTH-TYPE TRANSCRIPTIONAL REPRESSOR ALLR"/>
    <property type="match status" value="1"/>
</dbReference>
<keyword evidence="2" id="KW-0805">Transcription regulation</keyword>
<dbReference type="Pfam" id="PF01614">
    <property type="entry name" value="IclR_C"/>
    <property type="match status" value="1"/>
</dbReference>
<evidence type="ECO:0000256" key="6">
    <source>
        <dbReference type="ARBA" id="ARBA00058938"/>
    </source>
</evidence>
<keyword evidence="5" id="KW-0804">Transcription</keyword>
<feature type="domain" description="HTH iclR-type" evidence="8">
    <location>
        <begin position="11"/>
        <end position="72"/>
    </location>
</feature>
<dbReference type="PROSITE" id="PS51077">
    <property type="entry name" value="HTH_ICLR"/>
    <property type="match status" value="1"/>
</dbReference>
<dbReference type="EMBL" id="BNAT01000028">
    <property type="protein sequence ID" value="GHE44463.1"/>
    <property type="molecule type" value="Genomic_DNA"/>
</dbReference>
<protein>
    <recommendedName>
        <fullName evidence="7">Glycerol operon regulatory protein</fullName>
    </recommendedName>
</protein>
<keyword evidence="1" id="KW-0319">Glycerol metabolism</keyword>
<dbReference type="Gene3D" id="1.10.10.10">
    <property type="entry name" value="Winged helix-like DNA-binding domain superfamily/Winged helix DNA-binding domain"/>
    <property type="match status" value="1"/>
</dbReference>
<evidence type="ECO:0000256" key="1">
    <source>
        <dbReference type="ARBA" id="ARBA00022798"/>
    </source>
</evidence>
<evidence type="ECO:0000256" key="4">
    <source>
        <dbReference type="ARBA" id="ARBA00023159"/>
    </source>
</evidence>
<dbReference type="InterPro" id="IPR005471">
    <property type="entry name" value="Tscrpt_reg_IclR_N"/>
</dbReference>
<evidence type="ECO:0000256" key="2">
    <source>
        <dbReference type="ARBA" id="ARBA00023015"/>
    </source>
</evidence>
<dbReference type="InterPro" id="IPR050707">
    <property type="entry name" value="HTH_MetabolicPath_Reg"/>
</dbReference>
<dbReference type="PROSITE" id="PS51078">
    <property type="entry name" value="ICLR_ED"/>
    <property type="match status" value="1"/>
</dbReference>
<dbReference type="RefSeq" id="WP_189785999.1">
    <property type="nucleotide sequence ID" value="NZ_BNAT01000028.1"/>
</dbReference>
<dbReference type="Proteomes" id="UP000603227">
    <property type="component" value="Unassembled WGS sequence"/>
</dbReference>
<keyword evidence="11" id="KW-1185">Reference proteome</keyword>